<gene>
    <name evidence="4" type="ORF">NEMVEDRAFT_v1g193880</name>
</gene>
<dbReference type="InterPro" id="IPR053958">
    <property type="entry name" value="HMGCR/SNAP/NPC1-like_SSD"/>
</dbReference>
<dbReference type="Gene3D" id="1.20.1640.10">
    <property type="entry name" value="Multidrug efflux transporter AcrB transmembrane domain"/>
    <property type="match status" value="1"/>
</dbReference>
<dbReference type="eggNOG" id="KOG1934">
    <property type="taxonomic scope" value="Eukaryota"/>
</dbReference>
<dbReference type="PROSITE" id="PS50156">
    <property type="entry name" value="SSD"/>
    <property type="match status" value="1"/>
</dbReference>
<keyword evidence="5" id="KW-1185">Reference proteome</keyword>
<name>A7SV27_NEMVE</name>
<comment type="similarity">
    <text evidence="1">Belongs to the patched family.</text>
</comment>
<dbReference type="InterPro" id="IPR051697">
    <property type="entry name" value="Patched_domain-protein"/>
</dbReference>
<keyword evidence="2" id="KW-0812">Transmembrane</keyword>
<feature type="domain" description="SSD" evidence="3">
    <location>
        <begin position="1"/>
        <end position="58"/>
    </location>
</feature>
<feature type="non-terminal residue" evidence="4">
    <location>
        <position position="478"/>
    </location>
</feature>
<accession>A7SV27</accession>
<evidence type="ECO:0000256" key="2">
    <source>
        <dbReference type="SAM" id="Phobius"/>
    </source>
</evidence>
<protein>
    <recommendedName>
        <fullName evidence="3">SSD domain-containing protein</fullName>
    </recommendedName>
</protein>
<evidence type="ECO:0000313" key="4">
    <source>
        <dbReference type="EMBL" id="EDO32433.1"/>
    </source>
</evidence>
<feature type="transmembrane region" description="Helical" evidence="2">
    <location>
        <begin position="368"/>
        <end position="387"/>
    </location>
</feature>
<dbReference type="HOGENOM" id="CLU_002359_4_1_1"/>
<feature type="transmembrane region" description="Helical" evidence="2">
    <location>
        <begin position="336"/>
        <end position="356"/>
    </location>
</feature>
<keyword evidence="2" id="KW-0472">Membrane</keyword>
<keyword evidence="2" id="KW-1133">Transmembrane helix</keyword>
<evidence type="ECO:0000259" key="3">
    <source>
        <dbReference type="PROSITE" id="PS50156"/>
    </source>
</evidence>
<evidence type="ECO:0000313" key="5">
    <source>
        <dbReference type="Proteomes" id="UP000001593"/>
    </source>
</evidence>
<dbReference type="EMBL" id="DS469824">
    <property type="protein sequence ID" value="EDO32433.1"/>
    <property type="molecule type" value="Genomic_DNA"/>
</dbReference>
<sequence length="478" mass="53149">MANSGATVTMTTLTDLVAFAVSTTSELPAIRYFCAYAALSITFAYLMIVTFFVALMAFDVRRIKANRRDCFPVCFASPPKAGARAWDEPRAQIASKVLGFWARFLMRSGTKGIVVFISLVLFGCGIYGAVNISEDFEPKLLAKDGSTFLQFNEALERYFPRSVEVHIITDEKVDYSNRKVQSGILDLSAIVTENPFYQNTTISWMVSLNDFSKKTGASIEGPFFMKTLQKFLIIPAFQFLAEDLRFSPDGSTIVASRIRCYIKGNLNSIGQRDAMVTLREDVDEFSTVPAYPISKPFLYFEQYAITLRATVRNLVIAGIAILVITCPFLVDLSVTILVFFGFVALVFELFGLMYVWGVSLNGVSMINLIMAIGFAVDYSAHIAHAYVMSSKALPEDRVVDALRTLGASVLMGGASTFIGMVMLAFASSQIFRIFFKMFFGIVFLGLLHGLCFLPVYLTIFCRSAPTSHREPPERFSQR</sequence>
<feature type="transmembrane region" description="Helical" evidence="2">
    <location>
        <begin position="30"/>
        <end position="58"/>
    </location>
</feature>
<dbReference type="AlphaFoldDB" id="A7SV27"/>
<proteinExistence type="inferred from homology"/>
<dbReference type="InterPro" id="IPR000731">
    <property type="entry name" value="SSD"/>
</dbReference>
<feature type="transmembrane region" description="Helical" evidence="2">
    <location>
        <begin position="438"/>
        <end position="459"/>
    </location>
</feature>
<feature type="transmembrane region" description="Helical" evidence="2">
    <location>
        <begin position="407"/>
        <end position="426"/>
    </location>
</feature>
<evidence type="ECO:0000256" key="1">
    <source>
        <dbReference type="ARBA" id="ARBA00005585"/>
    </source>
</evidence>
<dbReference type="Pfam" id="PF12349">
    <property type="entry name" value="Sterol-sensing"/>
    <property type="match status" value="1"/>
</dbReference>
<dbReference type="KEGG" id="nve:5503460"/>
<dbReference type="SUPFAM" id="SSF82866">
    <property type="entry name" value="Multidrug efflux transporter AcrB transmembrane domain"/>
    <property type="match status" value="1"/>
</dbReference>
<dbReference type="PANTHER" id="PTHR10796:SF92">
    <property type="entry name" value="PATCHED-RELATED, ISOFORM A"/>
    <property type="match status" value="1"/>
</dbReference>
<dbReference type="GO" id="GO:0016020">
    <property type="term" value="C:membrane"/>
    <property type="evidence" value="ECO:0000318"/>
    <property type="project" value="GO_Central"/>
</dbReference>
<reference evidence="4 5" key="1">
    <citation type="journal article" date="2007" name="Science">
        <title>Sea anemone genome reveals ancestral eumetazoan gene repertoire and genomic organization.</title>
        <authorList>
            <person name="Putnam N.H."/>
            <person name="Srivastava M."/>
            <person name="Hellsten U."/>
            <person name="Dirks B."/>
            <person name="Chapman J."/>
            <person name="Salamov A."/>
            <person name="Terry A."/>
            <person name="Shapiro H."/>
            <person name="Lindquist E."/>
            <person name="Kapitonov V.V."/>
            <person name="Jurka J."/>
            <person name="Genikhovich G."/>
            <person name="Grigoriev I.V."/>
            <person name="Lucas S.M."/>
            <person name="Steele R.E."/>
            <person name="Finnerty J.R."/>
            <person name="Technau U."/>
            <person name="Martindale M.Q."/>
            <person name="Rokhsar D.S."/>
        </authorList>
    </citation>
    <scope>NUCLEOTIDE SEQUENCE [LARGE SCALE GENOMIC DNA]</scope>
    <source>
        <strain evidence="5">CH2 X CH6</strain>
    </source>
</reference>
<feature type="transmembrane region" description="Helical" evidence="2">
    <location>
        <begin position="113"/>
        <end position="130"/>
    </location>
</feature>
<organism evidence="4 5">
    <name type="scientific">Nematostella vectensis</name>
    <name type="common">Starlet sea anemone</name>
    <dbReference type="NCBI Taxonomy" id="45351"/>
    <lineage>
        <taxon>Eukaryota</taxon>
        <taxon>Metazoa</taxon>
        <taxon>Cnidaria</taxon>
        <taxon>Anthozoa</taxon>
        <taxon>Hexacorallia</taxon>
        <taxon>Actiniaria</taxon>
        <taxon>Edwardsiidae</taxon>
        <taxon>Nematostella</taxon>
    </lineage>
</organism>
<feature type="transmembrane region" description="Helical" evidence="2">
    <location>
        <begin position="311"/>
        <end position="330"/>
    </location>
</feature>
<dbReference type="OMA" id="RPPDYHE"/>
<dbReference type="InParanoid" id="A7SV27"/>
<dbReference type="PANTHER" id="PTHR10796">
    <property type="entry name" value="PATCHED-RELATED"/>
    <property type="match status" value="1"/>
</dbReference>
<dbReference type="Proteomes" id="UP000001593">
    <property type="component" value="Unassembled WGS sequence"/>
</dbReference>
<dbReference type="PhylomeDB" id="A7SV27"/>